<reference evidence="1 2" key="1">
    <citation type="submission" date="2018-10" db="EMBL/GenBank/DDBJ databases">
        <title>Genomic Encyclopedia of Archaeal and Bacterial Type Strains, Phase II (KMG-II): from individual species to whole genera.</title>
        <authorList>
            <person name="Goeker M."/>
        </authorList>
    </citation>
    <scope>NUCLEOTIDE SEQUENCE [LARGE SCALE GENOMIC DNA]</scope>
    <source>
        <strain evidence="1 2">DSM 29317</strain>
    </source>
</reference>
<dbReference type="Proteomes" id="UP000271700">
    <property type="component" value="Unassembled WGS sequence"/>
</dbReference>
<sequence>MSESQPRIVQNRDKFYSPQVSPAKRIVALGLNYCNELGQKRINKEFGSPRETAVAAFEFTESGLLDNSATAAKILTVSSGLENALCNSYRFTVGSVTRCTHLKDNLSR</sequence>
<dbReference type="AlphaFoldDB" id="A0A497ZH17"/>
<protein>
    <submittedName>
        <fullName evidence="1">Uncharacterized protein</fullName>
    </submittedName>
</protein>
<evidence type="ECO:0000313" key="2">
    <source>
        <dbReference type="Proteomes" id="UP000271700"/>
    </source>
</evidence>
<name>A0A497ZH17_9RHOB</name>
<comment type="caution">
    <text evidence="1">The sequence shown here is derived from an EMBL/GenBank/DDBJ whole genome shotgun (WGS) entry which is preliminary data.</text>
</comment>
<gene>
    <name evidence="1" type="ORF">CLV75_1574</name>
</gene>
<keyword evidence="2" id="KW-1185">Reference proteome</keyword>
<dbReference type="STRING" id="981384.GCA_000192475_04181"/>
<dbReference type="EMBL" id="RCCT01000002">
    <property type="protein sequence ID" value="RLK07911.1"/>
    <property type="molecule type" value="Genomic_DNA"/>
</dbReference>
<proteinExistence type="predicted"/>
<evidence type="ECO:0000313" key="1">
    <source>
        <dbReference type="EMBL" id="RLK07911.1"/>
    </source>
</evidence>
<accession>A0A497ZH17</accession>
<organism evidence="1 2">
    <name type="scientific">Ruegeria conchae</name>
    <dbReference type="NCBI Taxonomy" id="981384"/>
    <lineage>
        <taxon>Bacteria</taxon>
        <taxon>Pseudomonadati</taxon>
        <taxon>Pseudomonadota</taxon>
        <taxon>Alphaproteobacteria</taxon>
        <taxon>Rhodobacterales</taxon>
        <taxon>Roseobacteraceae</taxon>
        <taxon>Ruegeria</taxon>
    </lineage>
</organism>